<dbReference type="InterPro" id="IPR046461">
    <property type="entry name" value="TerL_ATPase"/>
</dbReference>
<proteinExistence type="predicted"/>
<protein>
    <recommendedName>
        <fullName evidence="1">Terminase large subunit-like ATPase domain-containing protein</fullName>
    </recommendedName>
</protein>
<name>A0A0F8ZQX4_9ZZZZ</name>
<dbReference type="Gene3D" id="3.40.50.300">
    <property type="entry name" value="P-loop containing nucleotide triphosphate hydrolases"/>
    <property type="match status" value="1"/>
</dbReference>
<evidence type="ECO:0000259" key="1">
    <source>
        <dbReference type="Pfam" id="PF03354"/>
    </source>
</evidence>
<dbReference type="AlphaFoldDB" id="A0A0F8ZQX4"/>
<feature type="non-terminal residue" evidence="2">
    <location>
        <position position="139"/>
    </location>
</feature>
<organism evidence="2">
    <name type="scientific">marine sediment metagenome</name>
    <dbReference type="NCBI Taxonomy" id="412755"/>
    <lineage>
        <taxon>unclassified sequences</taxon>
        <taxon>metagenomes</taxon>
        <taxon>ecological metagenomes</taxon>
    </lineage>
</organism>
<dbReference type="InterPro" id="IPR027417">
    <property type="entry name" value="P-loop_NTPase"/>
</dbReference>
<dbReference type="InterPro" id="IPR005021">
    <property type="entry name" value="Terminase_largesu-like"/>
</dbReference>
<feature type="domain" description="Terminase large subunit-like ATPase" evidence="1">
    <location>
        <begin position="12"/>
        <end position="90"/>
    </location>
</feature>
<sequence length="139" mass="15349">MVRGSPALAARMKVIDSTKTITFKDSAYRALSGEHTSSEGKNIHGLIIDELHAWTTPNLRKQYASLYYGSILRDQPLSIVITTAGDDIEEENELWVEEYQHAKAILTGDSTDTRRLAYIAEASAEDVAGDGWKDPTVHA</sequence>
<dbReference type="PANTHER" id="PTHR41287">
    <property type="match status" value="1"/>
</dbReference>
<dbReference type="Pfam" id="PF03354">
    <property type="entry name" value="TerL_ATPase"/>
    <property type="match status" value="1"/>
</dbReference>
<comment type="caution">
    <text evidence="2">The sequence shown here is derived from an EMBL/GenBank/DDBJ whole genome shotgun (WGS) entry which is preliminary data.</text>
</comment>
<gene>
    <name evidence="2" type="ORF">LCGC14_2664390</name>
</gene>
<evidence type="ECO:0000313" key="2">
    <source>
        <dbReference type="EMBL" id="KKK96277.1"/>
    </source>
</evidence>
<dbReference type="EMBL" id="LAZR01046553">
    <property type="protein sequence ID" value="KKK96277.1"/>
    <property type="molecule type" value="Genomic_DNA"/>
</dbReference>
<reference evidence="2" key="1">
    <citation type="journal article" date="2015" name="Nature">
        <title>Complex archaea that bridge the gap between prokaryotes and eukaryotes.</title>
        <authorList>
            <person name="Spang A."/>
            <person name="Saw J.H."/>
            <person name="Jorgensen S.L."/>
            <person name="Zaremba-Niedzwiedzka K."/>
            <person name="Martijn J."/>
            <person name="Lind A.E."/>
            <person name="van Eijk R."/>
            <person name="Schleper C."/>
            <person name="Guy L."/>
            <person name="Ettema T.J."/>
        </authorList>
    </citation>
    <scope>NUCLEOTIDE SEQUENCE</scope>
</reference>
<accession>A0A0F8ZQX4</accession>
<dbReference type="PANTHER" id="PTHR41287:SF1">
    <property type="entry name" value="PROTEIN YMFN"/>
    <property type="match status" value="1"/>
</dbReference>